<keyword evidence="4" id="KW-1185">Reference proteome</keyword>
<sequence>MTSTSADPGIIPSSGSEQTDTPNPPKSSANNDSSNTSAIENRENSTVVIVGGIFGGLAFIALIGLLVYWREKRRRPRGDSSPAFFQRLQGTRAGISGENGRPIPYDLKHVFADDQPIIYPPEPIPTPTTAELSPNERHTFSPARTRTRALSESSLTRAPSITARSILTARQLNIRSEADNLRMQLSAIQQARQLMLSQENNSDLQNIKDTLAVIMAHIQRLDRQFESDWARGLTDEAPPEYFEARR</sequence>
<dbReference type="Proteomes" id="UP001498398">
    <property type="component" value="Unassembled WGS sequence"/>
</dbReference>
<dbReference type="EMBL" id="JBANRG010000083">
    <property type="protein sequence ID" value="KAK7437730.1"/>
    <property type="molecule type" value="Genomic_DNA"/>
</dbReference>
<organism evidence="3 4">
    <name type="scientific">Marasmiellus scandens</name>
    <dbReference type="NCBI Taxonomy" id="2682957"/>
    <lineage>
        <taxon>Eukaryota</taxon>
        <taxon>Fungi</taxon>
        <taxon>Dikarya</taxon>
        <taxon>Basidiomycota</taxon>
        <taxon>Agaricomycotina</taxon>
        <taxon>Agaricomycetes</taxon>
        <taxon>Agaricomycetidae</taxon>
        <taxon>Agaricales</taxon>
        <taxon>Marasmiineae</taxon>
        <taxon>Omphalotaceae</taxon>
        <taxon>Marasmiellus</taxon>
    </lineage>
</organism>
<evidence type="ECO:0000313" key="4">
    <source>
        <dbReference type="Proteomes" id="UP001498398"/>
    </source>
</evidence>
<feature type="compositionally biased region" description="Low complexity" evidence="1">
    <location>
        <begin position="27"/>
        <end position="38"/>
    </location>
</feature>
<protein>
    <submittedName>
        <fullName evidence="3">Uncharacterized protein</fullName>
    </submittedName>
</protein>
<evidence type="ECO:0000256" key="2">
    <source>
        <dbReference type="SAM" id="Phobius"/>
    </source>
</evidence>
<name>A0ABR1ITP1_9AGAR</name>
<keyword evidence="2" id="KW-0812">Transmembrane</keyword>
<accession>A0ABR1ITP1</accession>
<reference evidence="3 4" key="1">
    <citation type="submission" date="2024-01" db="EMBL/GenBank/DDBJ databases">
        <title>A draft genome for the cacao thread blight pathogen Marasmiellus scandens.</title>
        <authorList>
            <person name="Baruah I.K."/>
            <person name="Leung J."/>
            <person name="Bukari Y."/>
            <person name="Amoako-Attah I."/>
            <person name="Meinhardt L.W."/>
            <person name="Bailey B.A."/>
            <person name="Cohen S.P."/>
        </authorList>
    </citation>
    <scope>NUCLEOTIDE SEQUENCE [LARGE SCALE GENOMIC DNA]</scope>
    <source>
        <strain evidence="3 4">GH-19</strain>
    </source>
</reference>
<dbReference type="CDD" id="cd12087">
    <property type="entry name" value="TM_EGFR-like"/>
    <property type="match status" value="1"/>
</dbReference>
<feature type="transmembrane region" description="Helical" evidence="2">
    <location>
        <begin position="47"/>
        <end position="69"/>
    </location>
</feature>
<proteinExistence type="predicted"/>
<feature type="region of interest" description="Disordered" evidence="1">
    <location>
        <begin position="126"/>
        <end position="145"/>
    </location>
</feature>
<comment type="caution">
    <text evidence="3">The sequence shown here is derived from an EMBL/GenBank/DDBJ whole genome shotgun (WGS) entry which is preliminary data.</text>
</comment>
<evidence type="ECO:0000313" key="3">
    <source>
        <dbReference type="EMBL" id="KAK7437730.1"/>
    </source>
</evidence>
<keyword evidence="2" id="KW-1133">Transmembrane helix</keyword>
<evidence type="ECO:0000256" key="1">
    <source>
        <dbReference type="SAM" id="MobiDB-lite"/>
    </source>
</evidence>
<keyword evidence="2" id="KW-0472">Membrane</keyword>
<feature type="region of interest" description="Disordered" evidence="1">
    <location>
        <begin position="1"/>
        <end position="39"/>
    </location>
</feature>
<gene>
    <name evidence="3" type="ORF">VKT23_018446</name>
</gene>